<evidence type="ECO:0000256" key="8">
    <source>
        <dbReference type="SAM" id="Phobius"/>
    </source>
</evidence>
<evidence type="ECO:0000313" key="9">
    <source>
        <dbReference type="EMBL" id="PWI26663.1"/>
    </source>
</evidence>
<feature type="transmembrane region" description="Helical" evidence="8">
    <location>
        <begin position="183"/>
        <end position="208"/>
    </location>
</feature>
<feature type="transmembrane region" description="Helical" evidence="8">
    <location>
        <begin position="39"/>
        <end position="56"/>
    </location>
</feature>
<dbReference type="NCBIfam" id="TIGR00801">
    <property type="entry name" value="ncs2"/>
    <property type="match status" value="1"/>
</dbReference>
<evidence type="ECO:0000256" key="4">
    <source>
        <dbReference type="ARBA" id="ARBA00022475"/>
    </source>
</evidence>
<feature type="transmembrane region" description="Helical" evidence="8">
    <location>
        <begin position="307"/>
        <end position="330"/>
    </location>
</feature>
<feature type="transmembrane region" description="Helical" evidence="8">
    <location>
        <begin position="336"/>
        <end position="355"/>
    </location>
</feature>
<dbReference type="NCBIfam" id="NF037981">
    <property type="entry name" value="NCS2_1"/>
    <property type="match status" value="1"/>
</dbReference>
<feature type="transmembrane region" description="Helical" evidence="8">
    <location>
        <begin position="367"/>
        <end position="389"/>
    </location>
</feature>
<dbReference type="Proteomes" id="UP000245938">
    <property type="component" value="Unassembled WGS sequence"/>
</dbReference>
<dbReference type="PANTHER" id="PTHR42810:SF4">
    <property type="entry name" value="URIC ACID TRANSPORTER UACT"/>
    <property type="match status" value="1"/>
</dbReference>
<evidence type="ECO:0000256" key="2">
    <source>
        <dbReference type="ARBA" id="ARBA00008821"/>
    </source>
</evidence>
<comment type="subcellular location">
    <subcellularLocation>
        <location evidence="1">Cell membrane</location>
        <topology evidence="1">Multi-pass membrane protein</topology>
    </subcellularLocation>
</comment>
<evidence type="ECO:0000256" key="5">
    <source>
        <dbReference type="ARBA" id="ARBA00022692"/>
    </source>
</evidence>
<keyword evidence="7 8" id="KW-0472">Membrane</keyword>
<name>A0A2U3AQ48_9BACL</name>
<keyword evidence="4" id="KW-1003">Cell membrane</keyword>
<dbReference type="EMBL" id="QFVR01000002">
    <property type="protein sequence ID" value="PWI26663.1"/>
    <property type="molecule type" value="Genomic_DNA"/>
</dbReference>
<comment type="similarity">
    <text evidence="2">Belongs to the nucleobase:cation symporter-2 (NCS2) (TC 2.A.40) family.</text>
</comment>
<feature type="transmembrane region" description="Helical" evidence="8">
    <location>
        <begin position="92"/>
        <end position="115"/>
    </location>
</feature>
<evidence type="ECO:0000256" key="3">
    <source>
        <dbReference type="ARBA" id="ARBA00022448"/>
    </source>
</evidence>
<dbReference type="AlphaFoldDB" id="A0A2U3AQ48"/>
<dbReference type="InterPro" id="IPR006042">
    <property type="entry name" value="Xan_ur_permease"/>
</dbReference>
<proteinExistence type="inferred from homology"/>
<sequence>MNKLKLTTLGLQHLLAMYAGAILVPMIIGNALGFNAKQLTYLVSIDIMMCGVATLLQVMRGKAFGIGLPLVLGCTFTAVMPIISIGTDYGLGSIYGAIIASGVIVVLIGGVFGLLVKLFPPIVTGSVVTIIGITLIPVAFNNAAGGNADAADYGSAENVLLALGTLLLIVLFYRFTKGFFRSIAILVGLIVGTFVASMLGKVSFQNVADADWLHMVQPFYFGTPEFHAVPIITMTIVAIVSLVESTGSYFALSEMTKTPINKKSLARGYRSEGLASIIGGIFNAFPYTAFSQNVGLMQLTGVKNRSVIVIMSIMLIILGFLPKVAALVTIIPTPVLGGAMIAMFGMVISQGVKMLGRAVSESEGNTMVIACSLAMGLGITVQPTIFNFLPEKVSILTSNGIVAGSLTAIIMNIIFNMIPWRRDVKEVDEMATLETPELIEKQAVSIEK</sequence>
<dbReference type="RefSeq" id="WP_109304834.1">
    <property type="nucleotide sequence ID" value="NZ_BJUF01000002.1"/>
</dbReference>
<feature type="transmembrane region" description="Helical" evidence="8">
    <location>
        <begin position="228"/>
        <end position="252"/>
    </location>
</feature>
<accession>A0A2U3AQ48</accession>
<feature type="transmembrane region" description="Helical" evidence="8">
    <location>
        <begin position="63"/>
        <end position="86"/>
    </location>
</feature>
<evidence type="ECO:0000256" key="1">
    <source>
        <dbReference type="ARBA" id="ARBA00004651"/>
    </source>
</evidence>
<dbReference type="Pfam" id="PF00860">
    <property type="entry name" value="Xan_ur_permease"/>
    <property type="match status" value="1"/>
</dbReference>
<feature type="transmembrane region" description="Helical" evidence="8">
    <location>
        <begin position="122"/>
        <end position="140"/>
    </location>
</feature>
<dbReference type="PROSITE" id="PS01116">
    <property type="entry name" value="XANTH_URACIL_PERMASE"/>
    <property type="match status" value="1"/>
</dbReference>
<keyword evidence="3" id="KW-0813">Transport</keyword>
<evidence type="ECO:0000256" key="6">
    <source>
        <dbReference type="ARBA" id="ARBA00022989"/>
    </source>
</evidence>
<dbReference type="PANTHER" id="PTHR42810">
    <property type="entry name" value="PURINE PERMEASE C1399.01C-RELATED"/>
    <property type="match status" value="1"/>
</dbReference>
<reference evidence="9 10" key="1">
    <citation type="submission" date="2018-05" db="EMBL/GenBank/DDBJ databases">
        <title>Kurthia sibirica genome sequence.</title>
        <authorList>
            <person name="Maclea K.S."/>
            <person name="Goen A.E."/>
        </authorList>
    </citation>
    <scope>NUCLEOTIDE SEQUENCE [LARGE SCALE GENOMIC DNA]</scope>
    <source>
        <strain evidence="9 10">ATCC 49154</strain>
    </source>
</reference>
<dbReference type="GO" id="GO:0005886">
    <property type="term" value="C:plasma membrane"/>
    <property type="evidence" value="ECO:0007669"/>
    <property type="project" value="UniProtKB-SubCell"/>
</dbReference>
<evidence type="ECO:0000256" key="7">
    <source>
        <dbReference type="ARBA" id="ARBA00023136"/>
    </source>
</evidence>
<dbReference type="InterPro" id="IPR017588">
    <property type="entry name" value="UacT-like"/>
</dbReference>
<comment type="caution">
    <text evidence="9">The sequence shown here is derived from an EMBL/GenBank/DDBJ whole genome shotgun (WGS) entry which is preliminary data.</text>
</comment>
<keyword evidence="10" id="KW-1185">Reference proteome</keyword>
<keyword evidence="5 8" id="KW-0812">Transmembrane</keyword>
<dbReference type="OrthoDB" id="9805749at2"/>
<evidence type="ECO:0000313" key="10">
    <source>
        <dbReference type="Proteomes" id="UP000245938"/>
    </source>
</evidence>
<dbReference type="InterPro" id="IPR006043">
    <property type="entry name" value="NCS2"/>
</dbReference>
<dbReference type="NCBIfam" id="TIGR03173">
    <property type="entry name" value="pbuX"/>
    <property type="match status" value="1"/>
</dbReference>
<protein>
    <submittedName>
        <fullName evidence="9">Xanthine permease</fullName>
    </submittedName>
</protein>
<gene>
    <name evidence="9" type="ORF">DEX24_02575</name>
</gene>
<keyword evidence="6 8" id="KW-1133">Transmembrane helix</keyword>
<feature type="transmembrane region" description="Helical" evidence="8">
    <location>
        <begin position="12"/>
        <end position="33"/>
    </location>
</feature>
<dbReference type="GO" id="GO:0042907">
    <property type="term" value="F:xanthine transmembrane transporter activity"/>
    <property type="evidence" value="ECO:0007669"/>
    <property type="project" value="TreeGrafter"/>
</dbReference>
<organism evidence="9 10">
    <name type="scientific">Kurthia sibirica</name>
    <dbReference type="NCBI Taxonomy" id="202750"/>
    <lineage>
        <taxon>Bacteria</taxon>
        <taxon>Bacillati</taxon>
        <taxon>Bacillota</taxon>
        <taxon>Bacilli</taxon>
        <taxon>Bacillales</taxon>
        <taxon>Caryophanaceae</taxon>
        <taxon>Kurthia</taxon>
    </lineage>
</organism>
<feature type="transmembrane region" description="Helical" evidence="8">
    <location>
        <begin position="160"/>
        <end position="176"/>
    </location>
</feature>
<feature type="transmembrane region" description="Helical" evidence="8">
    <location>
        <begin position="395"/>
        <end position="415"/>
    </location>
</feature>